<keyword evidence="8" id="KW-1185">Reference proteome</keyword>
<dbReference type="InterPro" id="IPR011545">
    <property type="entry name" value="DEAD/DEAH_box_helicase_dom"/>
</dbReference>
<dbReference type="EMBL" id="CP142726">
    <property type="protein sequence ID" value="WUR02400.1"/>
    <property type="molecule type" value="Genomic_DNA"/>
</dbReference>
<dbReference type="KEGG" id="vnx:VNE69_01337"/>
<dbReference type="PANTHER" id="PTHR18934">
    <property type="entry name" value="ATP-DEPENDENT RNA HELICASE"/>
    <property type="match status" value="1"/>
</dbReference>
<dbReference type="GO" id="GO:0016787">
    <property type="term" value="F:hydrolase activity"/>
    <property type="evidence" value="ECO:0007669"/>
    <property type="project" value="UniProtKB-KW"/>
</dbReference>
<dbReference type="InterPro" id="IPR001650">
    <property type="entry name" value="Helicase_C-like"/>
</dbReference>
<evidence type="ECO:0000256" key="3">
    <source>
        <dbReference type="ARBA" id="ARBA00022806"/>
    </source>
</evidence>
<dbReference type="PROSITE" id="PS51192">
    <property type="entry name" value="HELICASE_ATP_BIND_1"/>
    <property type="match status" value="1"/>
</dbReference>
<dbReference type="InterPro" id="IPR027417">
    <property type="entry name" value="P-loop_NTPase"/>
</dbReference>
<evidence type="ECO:0000256" key="4">
    <source>
        <dbReference type="ARBA" id="ARBA00022840"/>
    </source>
</evidence>
<dbReference type="PROSITE" id="PS51194">
    <property type="entry name" value="HELICASE_CTER"/>
    <property type="match status" value="1"/>
</dbReference>
<evidence type="ECO:0000259" key="5">
    <source>
        <dbReference type="PROSITE" id="PS51192"/>
    </source>
</evidence>
<dbReference type="InterPro" id="IPR042035">
    <property type="entry name" value="DEAH_win-hel_dom"/>
</dbReference>
<evidence type="ECO:0000313" key="8">
    <source>
        <dbReference type="Proteomes" id="UP001334084"/>
    </source>
</evidence>
<evidence type="ECO:0000256" key="2">
    <source>
        <dbReference type="ARBA" id="ARBA00022801"/>
    </source>
</evidence>
<dbReference type="SUPFAM" id="SSF52540">
    <property type="entry name" value="P-loop containing nucleoside triphosphate hydrolases"/>
    <property type="match status" value="1"/>
</dbReference>
<dbReference type="SMART" id="SM00487">
    <property type="entry name" value="DEXDc"/>
    <property type="match status" value="1"/>
</dbReference>
<sequence length="583" mass="67674">MSKFYKYNLLIEKYSQNILECINSSKYTLIKGPTGCGKSTYIPLLLNNKNIAIIQPRRIAVTSLHSTLSNVTENVGYKMRFNKKISKNDKIVIYTDGAFLNDVFETEYDYIIVDEVHERSVRTDVLLCLLKQTKSKVILMSATVDTCKIQKYFNASVFEIPGESFPCEIIYSETPVADYILESYTIIKEIIMNNSQTKNAYNNKNDLSWLEKSKISFENNKDILVFLTGEEDINELATLLKKILGIKILKIYSSLSDEEQTKIYEKSNLRKIILSTNICETSLTIPGIKYVIDTGLVKNKIYDGINYFGILQISKESADQRLGRCNRTGPGICYRLYTEKTYKNFQNLIPEICVADLSRPILQLIQRKINIFKFDFLDFPTQKNVERSLKFLFNKNLINENLQITKHGNRILSYPLEIHLSCFYDDCLNNNLGMYGSILVSLISIDNYNFIRNINTDKLVYKSDIKYLVDLFNEFINSKNKKDFCKLKDVSLKNLEKAHKIYKSLNKNKKGDFELLEKIFSKSFEHNLSIKEEDGAYRHLGTNKKVYIHPSSYLFKRNEKKIVFVDSLCTTKEYVRIVSKYIK</sequence>
<feature type="domain" description="Helicase C-terminal" evidence="6">
    <location>
        <begin position="209"/>
        <end position="370"/>
    </location>
</feature>
<keyword evidence="4" id="KW-0067">ATP-binding</keyword>
<evidence type="ECO:0000256" key="1">
    <source>
        <dbReference type="ARBA" id="ARBA00022741"/>
    </source>
</evidence>
<dbReference type="GO" id="GO:0005524">
    <property type="term" value="F:ATP binding"/>
    <property type="evidence" value="ECO:0007669"/>
    <property type="project" value="UniProtKB-KW"/>
</dbReference>
<dbReference type="CDD" id="cd17917">
    <property type="entry name" value="DEXHc_RHA-like"/>
    <property type="match status" value="1"/>
</dbReference>
<dbReference type="Pfam" id="PF00270">
    <property type="entry name" value="DEAD"/>
    <property type="match status" value="1"/>
</dbReference>
<dbReference type="AlphaFoldDB" id="A0AAX4J8V3"/>
<accession>A0AAX4J8V3</accession>
<dbReference type="Gene3D" id="3.40.50.300">
    <property type="entry name" value="P-loop containing nucleotide triphosphate hydrolases"/>
    <property type="match status" value="2"/>
</dbReference>
<feature type="domain" description="Helicase ATP-binding" evidence="5">
    <location>
        <begin position="19"/>
        <end position="162"/>
    </location>
</feature>
<dbReference type="GO" id="GO:0003723">
    <property type="term" value="F:RNA binding"/>
    <property type="evidence" value="ECO:0007669"/>
    <property type="project" value="TreeGrafter"/>
</dbReference>
<name>A0AAX4J8V3_9MICR</name>
<dbReference type="InterPro" id="IPR014001">
    <property type="entry name" value="Helicase_ATP-bd"/>
</dbReference>
<gene>
    <name evidence="7" type="ORF">VNE69_01337</name>
</gene>
<keyword evidence="2" id="KW-0378">Hydrolase</keyword>
<reference evidence="7" key="1">
    <citation type="journal article" date="2024" name="BMC Genomics">
        <title>Functional annotation of a divergent genome using sequence and structure-based similarity.</title>
        <authorList>
            <person name="Svedberg D."/>
            <person name="Winiger R.R."/>
            <person name="Berg A."/>
            <person name="Sharma H."/>
            <person name="Tellgren-Roth C."/>
            <person name="Debrunner-Vossbrinck B.A."/>
            <person name="Vossbrinck C.R."/>
            <person name="Barandun J."/>
        </authorList>
    </citation>
    <scope>NUCLEOTIDE SEQUENCE</scope>
    <source>
        <strain evidence="7">Illinois isolate</strain>
    </source>
</reference>
<dbReference type="PANTHER" id="PTHR18934:SF91">
    <property type="entry name" value="PRE-MRNA-SPLICING FACTOR ATP-DEPENDENT RNA HELICASE PRP16"/>
    <property type="match status" value="1"/>
</dbReference>
<dbReference type="SMART" id="SM00490">
    <property type="entry name" value="HELICc"/>
    <property type="match status" value="1"/>
</dbReference>
<protein>
    <submittedName>
        <fullName evidence="7">ATP-dependent RNA helicase (DHX8)</fullName>
    </submittedName>
</protein>
<dbReference type="RefSeq" id="XP_065328545.1">
    <property type="nucleotide sequence ID" value="XM_065472473.1"/>
</dbReference>
<dbReference type="GeneID" id="90540201"/>
<dbReference type="Pfam" id="PF00271">
    <property type="entry name" value="Helicase_C"/>
    <property type="match status" value="1"/>
</dbReference>
<organism evidence="7 8">
    <name type="scientific">Vairimorpha necatrix</name>
    <dbReference type="NCBI Taxonomy" id="6039"/>
    <lineage>
        <taxon>Eukaryota</taxon>
        <taxon>Fungi</taxon>
        <taxon>Fungi incertae sedis</taxon>
        <taxon>Microsporidia</taxon>
        <taxon>Nosematidae</taxon>
        <taxon>Vairimorpha</taxon>
    </lineage>
</organism>
<evidence type="ECO:0000259" key="6">
    <source>
        <dbReference type="PROSITE" id="PS51194"/>
    </source>
</evidence>
<keyword evidence="1" id="KW-0547">Nucleotide-binding</keyword>
<keyword evidence="3 7" id="KW-0347">Helicase</keyword>
<dbReference type="GO" id="GO:0004386">
    <property type="term" value="F:helicase activity"/>
    <property type="evidence" value="ECO:0007669"/>
    <property type="project" value="UniProtKB-KW"/>
</dbReference>
<proteinExistence type="predicted"/>
<evidence type="ECO:0000313" key="7">
    <source>
        <dbReference type="EMBL" id="WUR02400.1"/>
    </source>
</evidence>
<dbReference type="CDD" id="cd18791">
    <property type="entry name" value="SF2_C_RHA"/>
    <property type="match status" value="1"/>
</dbReference>
<dbReference type="Gene3D" id="1.10.10.2130">
    <property type="entry name" value="DEAH helicase family, winged-helix domain"/>
    <property type="match status" value="1"/>
</dbReference>
<dbReference type="Proteomes" id="UP001334084">
    <property type="component" value="Chromosome 1"/>
</dbReference>